<evidence type="ECO:0000256" key="4">
    <source>
        <dbReference type="ARBA" id="ARBA00023004"/>
    </source>
</evidence>
<dbReference type="InterPro" id="IPR004294">
    <property type="entry name" value="Carotenoid_Oase"/>
</dbReference>
<sequence>MECAAPDLVIEGEIPMELSGSLYRIGPNPQFAPRGDYHWFGGDGMIHGFNLENGRVSYLNKWVRTKKWQLEREAGESLFAIFNPTQNDPRVQGIETDGIANTNIVWHGEKLLALVESSAPFEIDPVTLESIGSWNFDGKLVGPMTAHPKIDPETGEMLFFAYNAGGTISPKMAFHVADKNGNLVKSEKFEAPYAAMVHDFITTRDHVIFPIMPLTGSMERAMQGKPVYAWEPEKRSFIGVMPRRGSVADIQWFEGDPAYVFHPMNAHSNGNVVTCDVCQYEEAPLFPHADGSPPDREKSKARLTRWTLDLDAGTSDYKCEQIEDSQSEFPRLDERYMGLENRYGYFACVVGGGADGDRYNGISRIDMKSGSVKQFAMSPNLATSEPVFVPRSEDSPEGEGFLLATAYDSKIDKSHLMILDAENIEQGPLAKAMMDHRVPFGFHGNWKPSV</sequence>
<dbReference type="PANTHER" id="PTHR10543:SF89">
    <property type="entry name" value="CAROTENOID 9,10(9',10')-CLEAVAGE DIOXYGENASE 1"/>
    <property type="match status" value="1"/>
</dbReference>
<evidence type="ECO:0000256" key="2">
    <source>
        <dbReference type="ARBA" id="ARBA00022723"/>
    </source>
</evidence>
<feature type="binding site" evidence="5">
    <location>
        <position position="443"/>
    </location>
    <ligand>
        <name>Fe cation</name>
        <dbReference type="ChEBI" id="CHEBI:24875"/>
        <note>catalytic</note>
    </ligand>
</feature>
<feature type="binding site" evidence="5">
    <location>
        <position position="262"/>
    </location>
    <ligand>
        <name>Fe cation</name>
        <dbReference type="ChEBI" id="CHEBI:24875"/>
        <note>catalytic</note>
    </ligand>
</feature>
<dbReference type="AlphaFoldDB" id="A0A2A5WDU2"/>
<keyword evidence="2 5" id="KW-0479">Metal-binding</keyword>
<dbReference type="GO" id="GO:0016121">
    <property type="term" value="P:carotene catabolic process"/>
    <property type="evidence" value="ECO:0007669"/>
    <property type="project" value="TreeGrafter"/>
</dbReference>
<keyword evidence="4 5" id="KW-0408">Iron</keyword>
<dbReference type="GO" id="GO:0046872">
    <property type="term" value="F:metal ion binding"/>
    <property type="evidence" value="ECO:0007669"/>
    <property type="project" value="UniProtKB-KW"/>
</dbReference>
<evidence type="ECO:0000313" key="6">
    <source>
        <dbReference type="EMBL" id="PDH34715.1"/>
    </source>
</evidence>
<feature type="binding site" evidence="5">
    <location>
        <position position="198"/>
    </location>
    <ligand>
        <name>Fe cation</name>
        <dbReference type="ChEBI" id="CHEBI:24875"/>
        <note>catalytic</note>
    </ligand>
</feature>
<proteinExistence type="inferred from homology"/>
<keyword evidence="3" id="KW-0560">Oxidoreductase</keyword>
<comment type="similarity">
    <text evidence="1">Belongs to the carotenoid oxygenase family.</text>
</comment>
<accession>A0A2A5WDU2</accession>
<dbReference type="Proteomes" id="UP000219329">
    <property type="component" value="Unassembled WGS sequence"/>
</dbReference>
<feature type="binding site" evidence="5">
    <location>
        <position position="147"/>
    </location>
    <ligand>
        <name>Fe cation</name>
        <dbReference type="ChEBI" id="CHEBI:24875"/>
        <note>catalytic</note>
    </ligand>
</feature>
<gene>
    <name evidence="6" type="ORF">CNF02_04750</name>
</gene>
<organism evidence="6 7">
    <name type="scientific">OM182 bacterium MED-G28</name>
    <dbReference type="NCBI Taxonomy" id="1986256"/>
    <lineage>
        <taxon>Bacteria</taxon>
        <taxon>Pseudomonadati</taxon>
        <taxon>Pseudomonadota</taxon>
        <taxon>Gammaproteobacteria</taxon>
        <taxon>OMG group</taxon>
        <taxon>OM182 clade</taxon>
    </lineage>
</organism>
<protein>
    <submittedName>
        <fullName evidence="6">Carotenoid oxygenase</fullName>
    </submittedName>
</protein>
<reference evidence="6 7" key="1">
    <citation type="submission" date="2017-08" db="EMBL/GenBank/DDBJ databases">
        <title>Fine stratification of microbial communities through a metagenomic profile of the photic zone.</title>
        <authorList>
            <person name="Haro-Moreno J.M."/>
            <person name="Lopez-Perez M."/>
            <person name="De La Torre J."/>
            <person name="Picazo A."/>
            <person name="Camacho A."/>
            <person name="Rodriguez-Valera F."/>
        </authorList>
    </citation>
    <scope>NUCLEOTIDE SEQUENCE [LARGE SCALE GENOMIC DNA]</scope>
    <source>
        <strain evidence="6">MED-G28</strain>
    </source>
</reference>
<evidence type="ECO:0000313" key="7">
    <source>
        <dbReference type="Proteomes" id="UP000219329"/>
    </source>
</evidence>
<name>A0A2A5WDU2_9GAMM</name>
<dbReference type="PANTHER" id="PTHR10543">
    <property type="entry name" value="BETA-CAROTENE DIOXYGENASE"/>
    <property type="match status" value="1"/>
</dbReference>
<comment type="caution">
    <text evidence="6">The sequence shown here is derived from an EMBL/GenBank/DDBJ whole genome shotgun (WGS) entry which is preliminary data.</text>
</comment>
<evidence type="ECO:0000256" key="3">
    <source>
        <dbReference type="ARBA" id="ARBA00023002"/>
    </source>
</evidence>
<evidence type="ECO:0000256" key="1">
    <source>
        <dbReference type="ARBA" id="ARBA00006787"/>
    </source>
</evidence>
<dbReference type="Pfam" id="PF03055">
    <property type="entry name" value="RPE65"/>
    <property type="match status" value="1"/>
</dbReference>
<comment type="cofactor">
    <cofactor evidence="5">
        <name>Fe(2+)</name>
        <dbReference type="ChEBI" id="CHEBI:29033"/>
    </cofactor>
    <text evidence="5">Binds 1 Fe(2+) ion per subunit.</text>
</comment>
<dbReference type="EMBL" id="NTJZ01000003">
    <property type="protein sequence ID" value="PDH34715.1"/>
    <property type="molecule type" value="Genomic_DNA"/>
</dbReference>
<evidence type="ECO:0000256" key="5">
    <source>
        <dbReference type="PIRSR" id="PIRSR604294-1"/>
    </source>
</evidence>
<dbReference type="GO" id="GO:0010436">
    <property type="term" value="F:carotenoid dioxygenase activity"/>
    <property type="evidence" value="ECO:0007669"/>
    <property type="project" value="TreeGrafter"/>
</dbReference>